<reference evidence="1" key="1">
    <citation type="submission" date="2022-07" db="EMBL/GenBank/DDBJ databases">
        <title>Draft genome sequence of Zalerion maritima ATCC 34329, a (micro)plastics degrading marine fungus.</title>
        <authorList>
            <person name="Paco A."/>
            <person name="Goncalves M.F.M."/>
            <person name="Rocha-Santos T.A.P."/>
            <person name="Alves A."/>
        </authorList>
    </citation>
    <scope>NUCLEOTIDE SEQUENCE</scope>
    <source>
        <strain evidence="1">ATCC 34329</strain>
    </source>
</reference>
<accession>A0AAD5RNU9</accession>
<evidence type="ECO:0000313" key="1">
    <source>
        <dbReference type="EMBL" id="KAJ2898780.1"/>
    </source>
</evidence>
<comment type="caution">
    <text evidence="1">The sequence shown here is derived from an EMBL/GenBank/DDBJ whole genome shotgun (WGS) entry which is preliminary data.</text>
</comment>
<protein>
    <submittedName>
        <fullName evidence="1">CbxX protein</fullName>
    </submittedName>
</protein>
<dbReference type="Proteomes" id="UP001201980">
    <property type="component" value="Unassembled WGS sequence"/>
</dbReference>
<dbReference type="EMBL" id="JAKWBI020000217">
    <property type="protein sequence ID" value="KAJ2898780.1"/>
    <property type="molecule type" value="Genomic_DNA"/>
</dbReference>
<keyword evidence="2" id="KW-1185">Reference proteome</keyword>
<name>A0AAD5RNU9_9PEZI</name>
<organism evidence="1 2">
    <name type="scientific">Zalerion maritima</name>
    <dbReference type="NCBI Taxonomy" id="339359"/>
    <lineage>
        <taxon>Eukaryota</taxon>
        <taxon>Fungi</taxon>
        <taxon>Dikarya</taxon>
        <taxon>Ascomycota</taxon>
        <taxon>Pezizomycotina</taxon>
        <taxon>Sordariomycetes</taxon>
        <taxon>Lulworthiomycetidae</taxon>
        <taxon>Lulworthiales</taxon>
        <taxon>Lulworthiaceae</taxon>
        <taxon>Zalerion</taxon>
    </lineage>
</organism>
<gene>
    <name evidence="1" type="ORF">MKZ38_003650</name>
</gene>
<proteinExistence type="predicted"/>
<dbReference type="AlphaFoldDB" id="A0AAD5RNU9"/>
<evidence type="ECO:0000313" key="2">
    <source>
        <dbReference type="Proteomes" id="UP001201980"/>
    </source>
</evidence>
<sequence length="242" mass="26980">MPADAQNFAMKLISTDLDPNFGHRLCLGTDCRKELGGRLNSSIIHQLEGYQNRCLGAWKRNLDPGECLPMNFEPGERQQPSSLGKLYQAMGVLRSPDIIQCYGRDFISPGVSDTATKIQQKLKSQDHQGKMVIILSGLKADMAWLMSTWPILLAFFGEQVVFENTPPQDCLSMLVRELDASKIVTETSFLKDRDSSDLKRVDLDLRTGRPGMVVVGGPLSHTARGRRFGVMPKLNLWMGGRL</sequence>